<dbReference type="PROSITE" id="PS01031">
    <property type="entry name" value="SHSP"/>
    <property type="match status" value="1"/>
</dbReference>
<dbReference type="Proteomes" id="UP000192727">
    <property type="component" value="Chromosome"/>
</dbReference>
<feature type="domain" description="SHSP" evidence="3">
    <location>
        <begin position="30"/>
        <end position="143"/>
    </location>
</feature>
<dbReference type="SUPFAM" id="SSF49764">
    <property type="entry name" value="HSP20-like chaperones"/>
    <property type="match status" value="1"/>
</dbReference>
<dbReference type="PANTHER" id="PTHR11527">
    <property type="entry name" value="HEAT-SHOCK PROTEIN 20 FAMILY MEMBER"/>
    <property type="match status" value="1"/>
</dbReference>
<gene>
    <name evidence="4" type="ORF">B7C51_18550</name>
</gene>
<comment type="similarity">
    <text evidence="1 2">Belongs to the small heat shock protein (HSP20) family.</text>
</comment>
<proteinExistence type="inferred from homology"/>
<evidence type="ECO:0000256" key="2">
    <source>
        <dbReference type="RuleBase" id="RU003616"/>
    </source>
</evidence>
<sequence length="143" mass="16823">MPLIPYEPFRNLENWKRDLDRFFNELPSNLRMGNQIPRTDVYETEKEVVVICEMPGLEKKEDIHIDVSGNRLDIAGTFHSTTEVKEEEMHRKERFTGHFQRSVLLPAQVKNEGITASYKKGILEVRMPKVEPDTKNRIDIQFH</sequence>
<organism evidence="4 5">
    <name type="scientific">Paenibacillus larvae subsp. pulvifaciens</name>
    <dbReference type="NCBI Taxonomy" id="1477"/>
    <lineage>
        <taxon>Bacteria</taxon>
        <taxon>Bacillati</taxon>
        <taxon>Bacillota</taxon>
        <taxon>Bacilli</taxon>
        <taxon>Bacillales</taxon>
        <taxon>Paenibacillaceae</taxon>
        <taxon>Paenibacillus</taxon>
    </lineage>
</organism>
<dbReference type="InterPro" id="IPR031107">
    <property type="entry name" value="Small_HSP"/>
</dbReference>
<dbReference type="RefSeq" id="WP_083041061.1">
    <property type="nucleotide sequence ID" value="NZ_CP020557.1"/>
</dbReference>
<evidence type="ECO:0000256" key="1">
    <source>
        <dbReference type="PROSITE-ProRule" id="PRU00285"/>
    </source>
</evidence>
<name>A0A1V0UW35_9BACL</name>
<dbReference type="CDD" id="cd06464">
    <property type="entry name" value="ACD_sHsps-like"/>
    <property type="match status" value="1"/>
</dbReference>
<dbReference type="EMBL" id="CP020557">
    <property type="protein sequence ID" value="ARF69386.1"/>
    <property type="molecule type" value="Genomic_DNA"/>
</dbReference>
<dbReference type="InterPro" id="IPR002068">
    <property type="entry name" value="A-crystallin/Hsp20_dom"/>
</dbReference>
<accession>A0A1V0UW35</accession>
<evidence type="ECO:0000313" key="5">
    <source>
        <dbReference type="Proteomes" id="UP000192727"/>
    </source>
</evidence>
<evidence type="ECO:0000259" key="3">
    <source>
        <dbReference type="PROSITE" id="PS01031"/>
    </source>
</evidence>
<evidence type="ECO:0000313" key="4">
    <source>
        <dbReference type="EMBL" id="ARF69386.1"/>
    </source>
</evidence>
<protein>
    <submittedName>
        <fullName evidence="4">Heat-shock protein Hsp20</fullName>
    </submittedName>
</protein>
<dbReference type="Pfam" id="PF00011">
    <property type="entry name" value="HSP20"/>
    <property type="match status" value="1"/>
</dbReference>
<reference evidence="4 5" key="1">
    <citation type="submission" date="2017-03" db="EMBL/GenBank/DDBJ databases">
        <title>Paenibacillus larvae genome sequencing.</title>
        <authorList>
            <person name="Dingman D.W."/>
        </authorList>
    </citation>
    <scope>NUCLEOTIDE SEQUENCE [LARGE SCALE GENOMIC DNA]</scope>
    <source>
        <strain evidence="4 5">SAG 10367</strain>
    </source>
</reference>
<dbReference type="AlphaFoldDB" id="A0A1V0UW35"/>
<dbReference type="Gene3D" id="2.60.40.790">
    <property type="match status" value="1"/>
</dbReference>
<dbReference type="InterPro" id="IPR008978">
    <property type="entry name" value="HSP20-like_chaperone"/>
</dbReference>